<gene>
    <name evidence="1" type="ORF">Trco_001014</name>
</gene>
<dbReference type="AlphaFoldDB" id="A0A9P8QTG9"/>
<evidence type="ECO:0000313" key="1">
    <source>
        <dbReference type="EMBL" id="KAH6610994.1"/>
    </source>
</evidence>
<comment type="caution">
    <text evidence="1">The sequence shown here is derived from an EMBL/GenBank/DDBJ whole genome shotgun (WGS) entry which is preliminary data.</text>
</comment>
<keyword evidence="2" id="KW-1185">Reference proteome</keyword>
<accession>A0A9P8QTG9</accession>
<reference evidence="1" key="1">
    <citation type="submission" date="2021-08" db="EMBL/GenBank/DDBJ databases">
        <title>Chromosome-Level Trichoderma cornu-damae using Hi-C Data.</title>
        <authorList>
            <person name="Kim C.S."/>
        </authorList>
    </citation>
    <scope>NUCLEOTIDE SEQUENCE</scope>
    <source>
        <strain evidence="1">KA19-0412C</strain>
    </source>
</reference>
<organism evidence="1 2">
    <name type="scientific">Trichoderma cornu-damae</name>
    <dbReference type="NCBI Taxonomy" id="654480"/>
    <lineage>
        <taxon>Eukaryota</taxon>
        <taxon>Fungi</taxon>
        <taxon>Dikarya</taxon>
        <taxon>Ascomycota</taxon>
        <taxon>Pezizomycotina</taxon>
        <taxon>Sordariomycetes</taxon>
        <taxon>Hypocreomycetidae</taxon>
        <taxon>Hypocreales</taxon>
        <taxon>Hypocreaceae</taxon>
        <taxon>Trichoderma</taxon>
    </lineage>
</organism>
<sequence>MEAATGGRLLKAVEEVKLEEILDSFRAAFSPERTQASGLSTRRVKRTHLDELDLLAVRQFRDTQAPTISVSGRSLQLIYKIVSTIVSPPHSMAMFVLDLDGRFDATRLTCTDDDLQHVYVQQPPYSEGSNTNMERIRSLISDAERFMIYEASSAASLSREWWGTIVVGGLGAGDLVAGWKGWLHVERDHVPAYSLRTTMEEAFEGRPRRQEAVDSAGWAATSQWGEFTFLEE</sequence>
<dbReference type="OrthoDB" id="3596146at2759"/>
<evidence type="ECO:0000313" key="2">
    <source>
        <dbReference type="Proteomes" id="UP000827724"/>
    </source>
</evidence>
<dbReference type="Proteomes" id="UP000827724">
    <property type="component" value="Unassembled WGS sequence"/>
</dbReference>
<proteinExistence type="predicted"/>
<protein>
    <submittedName>
        <fullName evidence="1">Peptidase m43</fullName>
    </submittedName>
</protein>
<dbReference type="EMBL" id="JAIWOZ010000001">
    <property type="protein sequence ID" value="KAH6610994.1"/>
    <property type="molecule type" value="Genomic_DNA"/>
</dbReference>
<name>A0A9P8QTG9_9HYPO</name>